<reference evidence="1" key="1">
    <citation type="journal article" date="2020" name="Stud. Mycol.">
        <title>101 Dothideomycetes genomes: a test case for predicting lifestyles and emergence of pathogens.</title>
        <authorList>
            <person name="Haridas S."/>
            <person name="Albert R."/>
            <person name="Binder M."/>
            <person name="Bloem J."/>
            <person name="Labutti K."/>
            <person name="Salamov A."/>
            <person name="Andreopoulos B."/>
            <person name="Baker S."/>
            <person name="Barry K."/>
            <person name="Bills G."/>
            <person name="Bluhm B."/>
            <person name="Cannon C."/>
            <person name="Castanera R."/>
            <person name="Culley D."/>
            <person name="Daum C."/>
            <person name="Ezra D."/>
            <person name="Gonzalez J."/>
            <person name="Henrissat B."/>
            <person name="Kuo A."/>
            <person name="Liang C."/>
            <person name="Lipzen A."/>
            <person name="Lutzoni F."/>
            <person name="Magnuson J."/>
            <person name="Mondo S."/>
            <person name="Nolan M."/>
            <person name="Ohm R."/>
            <person name="Pangilinan J."/>
            <person name="Park H.-J."/>
            <person name="Ramirez L."/>
            <person name="Alfaro M."/>
            <person name="Sun H."/>
            <person name="Tritt A."/>
            <person name="Yoshinaga Y."/>
            <person name="Zwiers L.-H."/>
            <person name="Turgeon B."/>
            <person name="Goodwin S."/>
            <person name="Spatafora J."/>
            <person name="Crous P."/>
            <person name="Grigoriev I."/>
        </authorList>
    </citation>
    <scope>NUCLEOTIDE SEQUENCE</scope>
    <source>
        <strain evidence="1">CBS 125425</strain>
    </source>
</reference>
<proteinExistence type="predicted"/>
<dbReference type="Proteomes" id="UP000799444">
    <property type="component" value="Unassembled WGS sequence"/>
</dbReference>
<protein>
    <submittedName>
        <fullName evidence="1">Uncharacterized protein</fullName>
    </submittedName>
</protein>
<dbReference type="OrthoDB" id="10649973at2759"/>
<name>A0A9P4V161_9PLEO</name>
<dbReference type="AlphaFoldDB" id="A0A9P4V161"/>
<keyword evidence="2" id="KW-1185">Reference proteome</keyword>
<accession>A0A9P4V161</accession>
<sequence length="149" mass="17418">MTYQIIKWSDGSMNQHWSSLLPLGRESKDQGDSFLSYLVSCGLFQYLARKLNDGFCTIRKPKRPLLEYAIDPQPRFMGYDGVLKIVERLFREGTNPNEQYDGKTPWQRFLQTYALYNAGNSTDVYAEKLSWIHQQFLEYDADPNEEQNA</sequence>
<dbReference type="EMBL" id="ML996186">
    <property type="protein sequence ID" value="KAF2731970.1"/>
    <property type="molecule type" value="Genomic_DNA"/>
</dbReference>
<evidence type="ECO:0000313" key="1">
    <source>
        <dbReference type="EMBL" id="KAF2731970.1"/>
    </source>
</evidence>
<evidence type="ECO:0000313" key="2">
    <source>
        <dbReference type="Proteomes" id="UP000799444"/>
    </source>
</evidence>
<organism evidence="1 2">
    <name type="scientific">Polyplosphaeria fusca</name>
    <dbReference type="NCBI Taxonomy" id="682080"/>
    <lineage>
        <taxon>Eukaryota</taxon>
        <taxon>Fungi</taxon>
        <taxon>Dikarya</taxon>
        <taxon>Ascomycota</taxon>
        <taxon>Pezizomycotina</taxon>
        <taxon>Dothideomycetes</taxon>
        <taxon>Pleosporomycetidae</taxon>
        <taxon>Pleosporales</taxon>
        <taxon>Tetraplosphaeriaceae</taxon>
        <taxon>Polyplosphaeria</taxon>
    </lineage>
</organism>
<comment type="caution">
    <text evidence="1">The sequence shown here is derived from an EMBL/GenBank/DDBJ whole genome shotgun (WGS) entry which is preliminary data.</text>
</comment>
<gene>
    <name evidence="1" type="ORF">EJ04DRAFT_360291</name>
</gene>